<protein>
    <recommendedName>
        <fullName evidence="5">PEBP-like protein</fullName>
    </recommendedName>
</protein>
<organism evidence="3 4">
    <name type="scientific">Geranomyces variabilis</name>
    <dbReference type="NCBI Taxonomy" id="109894"/>
    <lineage>
        <taxon>Eukaryota</taxon>
        <taxon>Fungi</taxon>
        <taxon>Fungi incertae sedis</taxon>
        <taxon>Chytridiomycota</taxon>
        <taxon>Chytridiomycota incertae sedis</taxon>
        <taxon>Chytridiomycetes</taxon>
        <taxon>Spizellomycetales</taxon>
        <taxon>Powellomycetaceae</taxon>
        <taxon>Geranomyces</taxon>
    </lineage>
</organism>
<comment type="caution">
    <text evidence="3">The sequence shown here is derived from an EMBL/GenBank/DDBJ whole genome shotgun (WGS) entry which is preliminary data.</text>
</comment>
<evidence type="ECO:0008006" key="5">
    <source>
        <dbReference type="Google" id="ProtNLM"/>
    </source>
</evidence>
<dbReference type="SUPFAM" id="SSF49777">
    <property type="entry name" value="PEBP-like"/>
    <property type="match status" value="1"/>
</dbReference>
<gene>
    <name evidence="3" type="ORF">HDU87_004777</name>
</gene>
<keyword evidence="1" id="KW-0175">Coiled coil</keyword>
<feature type="coiled-coil region" evidence="1">
    <location>
        <begin position="45"/>
        <end position="72"/>
    </location>
</feature>
<dbReference type="CDD" id="cd00866">
    <property type="entry name" value="PEBP_euk"/>
    <property type="match status" value="1"/>
</dbReference>
<dbReference type="Gene3D" id="3.90.280.10">
    <property type="entry name" value="PEBP-like"/>
    <property type="match status" value="1"/>
</dbReference>
<dbReference type="AlphaFoldDB" id="A0AAD5TI50"/>
<name>A0AAD5TI50_9FUNG</name>
<reference evidence="3" key="1">
    <citation type="submission" date="2020-05" db="EMBL/GenBank/DDBJ databases">
        <title>Phylogenomic resolution of chytrid fungi.</title>
        <authorList>
            <person name="Stajich J.E."/>
            <person name="Amses K."/>
            <person name="Simmons R."/>
            <person name="Seto K."/>
            <person name="Myers J."/>
            <person name="Bonds A."/>
            <person name="Quandt C.A."/>
            <person name="Barry K."/>
            <person name="Liu P."/>
            <person name="Grigoriev I."/>
            <person name="Longcore J.E."/>
            <person name="James T.Y."/>
        </authorList>
    </citation>
    <scope>NUCLEOTIDE SEQUENCE</scope>
    <source>
        <strain evidence="3">JEL0379</strain>
    </source>
</reference>
<feature type="region of interest" description="Disordered" evidence="2">
    <location>
        <begin position="456"/>
        <end position="490"/>
    </location>
</feature>
<dbReference type="InterPro" id="IPR035810">
    <property type="entry name" value="PEBP_euk"/>
</dbReference>
<dbReference type="Pfam" id="PF01161">
    <property type="entry name" value="PBP"/>
    <property type="match status" value="1"/>
</dbReference>
<evidence type="ECO:0000256" key="2">
    <source>
        <dbReference type="SAM" id="MobiDB-lite"/>
    </source>
</evidence>
<dbReference type="PANTHER" id="PTHR11362:SF82">
    <property type="entry name" value="PHOSPHATIDYLETHANOLAMINE-BINDING PROTEIN 4"/>
    <property type="match status" value="1"/>
</dbReference>
<evidence type="ECO:0000313" key="3">
    <source>
        <dbReference type="EMBL" id="KAJ3176845.1"/>
    </source>
</evidence>
<keyword evidence="4" id="KW-1185">Reference proteome</keyword>
<dbReference type="InterPro" id="IPR008914">
    <property type="entry name" value="PEBP"/>
</dbReference>
<dbReference type="PANTHER" id="PTHR11362">
    <property type="entry name" value="PHOSPHATIDYLETHANOLAMINE-BINDING PROTEIN"/>
    <property type="match status" value="1"/>
</dbReference>
<feature type="compositionally biased region" description="Low complexity" evidence="2">
    <location>
        <begin position="478"/>
        <end position="490"/>
    </location>
</feature>
<dbReference type="EMBL" id="JADGJQ010000037">
    <property type="protein sequence ID" value="KAJ3176845.1"/>
    <property type="molecule type" value="Genomic_DNA"/>
</dbReference>
<accession>A0AAD5TI50</accession>
<dbReference type="Proteomes" id="UP001212152">
    <property type="component" value="Unassembled WGS sequence"/>
</dbReference>
<dbReference type="InterPro" id="IPR036610">
    <property type="entry name" value="PEBP-like_sf"/>
</dbReference>
<sequence>MHLSRPLIRAAALSLARRGCPPLVASAAPRRAFAASADRAHAVAEKVLLAHRAALEQQIKQLESNLDPADEAGRRTLAKKRIELGYSDPSNHVAFAEGKADVEKEVFSSMHNQRWRSFLVPRLLKQEIAHGIVGDLLPAAVRPSVNLELNFENTNWLCTYGQPVPPIWTLYSPRLTLTTGDSRTRYFTLALVDVDRPDPDTRSYEEWCHWLVTDVAVTDRLVIPGGSSPLLQRQQQAEDAEAFAKATTGATFVPNAPAQQPEIPGKVLFPYVPAHPPASNPRKLHRYAMLVMEQSGPGAVKVDLEALKKSARELDASVKERNEKEGTPMWKTGVMGEGEEKLMVRGRGLVLPVTKFMQTHNLQLKGHGFFTSTWDIHTPAIFTQLGIHEPVYGSLAGQTARQTVKAITTATSLAATLPGPLATLSAEARNSLNYARPPRPAPARLLTKRGMEVANSRGRDAEALLKRQSKKKSGVDPSLAESSSSRSNSGSIVAADGSFTAKTPRVSVLAAAALVRNKEGDVANGMKGAYVRAEKERRYRYANV</sequence>
<evidence type="ECO:0000313" key="4">
    <source>
        <dbReference type="Proteomes" id="UP001212152"/>
    </source>
</evidence>
<proteinExistence type="predicted"/>
<evidence type="ECO:0000256" key="1">
    <source>
        <dbReference type="SAM" id="Coils"/>
    </source>
</evidence>